<evidence type="ECO:0000313" key="3">
    <source>
        <dbReference type="Proteomes" id="UP001358586"/>
    </source>
</evidence>
<sequence>MEKEKMQVGLDIDVQKLEADKLRKGKKKDEEDLYSLKTDYKKLCLSIRTAEVEKTSEQLRLKARVAKLEKSLHQYHNRNSTIEMKVSLNKIEELERKIEELKITLQNLKQTTSSGKSNFTVLKVRSGIETISWVKLWLKYDRWPIICKP</sequence>
<organism evidence="2 3">
    <name type="scientific">Gossypium arboreum</name>
    <name type="common">Tree cotton</name>
    <name type="synonym">Gossypium nanking</name>
    <dbReference type="NCBI Taxonomy" id="29729"/>
    <lineage>
        <taxon>Eukaryota</taxon>
        <taxon>Viridiplantae</taxon>
        <taxon>Streptophyta</taxon>
        <taxon>Embryophyta</taxon>
        <taxon>Tracheophyta</taxon>
        <taxon>Spermatophyta</taxon>
        <taxon>Magnoliopsida</taxon>
        <taxon>eudicotyledons</taxon>
        <taxon>Gunneridae</taxon>
        <taxon>Pentapetalae</taxon>
        <taxon>rosids</taxon>
        <taxon>malvids</taxon>
        <taxon>Malvales</taxon>
        <taxon>Malvaceae</taxon>
        <taxon>Malvoideae</taxon>
        <taxon>Gossypium</taxon>
    </lineage>
</organism>
<gene>
    <name evidence="2" type="ORF">PVK06_001110</name>
</gene>
<keyword evidence="1" id="KW-0175">Coiled coil</keyword>
<reference evidence="2 3" key="1">
    <citation type="submission" date="2023-03" db="EMBL/GenBank/DDBJ databases">
        <title>WGS of Gossypium arboreum.</title>
        <authorList>
            <person name="Yu D."/>
        </authorList>
    </citation>
    <scope>NUCLEOTIDE SEQUENCE [LARGE SCALE GENOMIC DNA]</scope>
    <source>
        <tissue evidence="2">Leaf</tissue>
    </source>
</reference>
<dbReference type="EMBL" id="JARKNE010000001">
    <property type="protein sequence ID" value="KAK5844963.1"/>
    <property type="molecule type" value="Genomic_DNA"/>
</dbReference>
<protein>
    <submittedName>
        <fullName evidence="2">Uncharacterized protein</fullName>
    </submittedName>
</protein>
<evidence type="ECO:0000313" key="2">
    <source>
        <dbReference type="EMBL" id="KAK5844963.1"/>
    </source>
</evidence>
<feature type="coiled-coil region" evidence="1">
    <location>
        <begin position="77"/>
        <end position="111"/>
    </location>
</feature>
<name>A0ABR0R069_GOSAR</name>
<proteinExistence type="predicted"/>
<evidence type="ECO:0000256" key="1">
    <source>
        <dbReference type="SAM" id="Coils"/>
    </source>
</evidence>
<comment type="caution">
    <text evidence="2">The sequence shown here is derived from an EMBL/GenBank/DDBJ whole genome shotgun (WGS) entry which is preliminary data.</text>
</comment>
<accession>A0ABR0R069</accession>
<keyword evidence="3" id="KW-1185">Reference proteome</keyword>
<dbReference type="Proteomes" id="UP001358586">
    <property type="component" value="Chromosome 1"/>
</dbReference>